<evidence type="ECO:0000256" key="3">
    <source>
        <dbReference type="ARBA" id="ARBA00023125"/>
    </source>
</evidence>
<dbReference type="GO" id="GO:0000981">
    <property type="term" value="F:DNA-binding transcription factor activity, RNA polymerase II-specific"/>
    <property type="evidence" value="ECO:0000318"/>
    <property type="project" value="GO_Central"/>
</dbReference>
<dbReference type="SMR" id="K7L4Q5"/>
<dbReference type="HOGENOM" id="CLU_053053_5_3_1"/>
<evidence type="ECO:0000256" key="5">
    <source>
        <dbReference type="ARBA" id="ARBA00023242"/>
    </source>
</evidence>
<gene>
    <name evidence="7" type="ORF">GLYMA_08G033900</name>
</gene>
<dbReference type="eggNOG" id="KOG0014">
    <property type="taxonomic scope" value="Eukaryota"/>
</dbReference>
<keyword evidence="5" id="KW-0539">Nucleus</keyword>
<evidence type="ECO:0000256" key="1">
    <source>
        <dbReference type="ARBA" id="ARBA00004123"/>
    </source>
</evidence>
<dbReference type="InterPro" id="IPR002100">
    <property type="entry name" value="TF_MADSbox"/>
</dbReference>
<evidence type="ECO:0000256" key="2">
    <source>
        <dbReference type="ARBA" id="ARBA00023015"/>
    </source>
</evidence>
<dbReference type="Gene3D" id="3.40.1810.10">
    <property type="entry name" value="Transcription factor, MADS-box"/>
    <property type="match status" value="1"/>
</dbReference>
<evidence type="ECO:0000259" key="6">
    <source>
        <dbReference type="PROSITE" id="PS50066"/>
    </source>
</evidence>
<evidence type="ECO:0000313" key="9">
    <source>
        <dbReference type="Proteomes" id="UP000008827"/>
    </source>
</evidence>
<dbReference type="PANTHER" id="PTHR11945">
    <property type="entry name" value="MADS BOX PROTEIN"/>
    <property type="match status" value="1"/>
</dbReference>
<dbReference type="SUPFAM" id="SSF55455">
    <property type="entry name" value="SRF-like"/>
    <property type="match status" value="1"/>
</dbReference>
<proteinExistence type="predicted"/>
<sequence>MGHRKIEIAIVKDPNMRQVTFSKRRTGPFKKANELSILCDVEIAIVVFSIGNKPYSFGHPCVDVVATKFLQLQQAANSSNAKQIDAQGRNNPSNELGRKEGCGVTQLSQCKELQGSYLEFQHGVKDYIDAIEVSECMILLAQEPMVGITKQVTTKRRKKN</sequence>
<dbReference type="EMBL" id="CM000841">
    <property type="protein sequence ID" value="KRH41503.1"/>
    <property type="molecule type" value="Genomic_DNA"/>
</dbReference>
<dbReference type="GO" id="GO:0006357">
    <property type="term" value="P:regulation of transcription by RNA polymerase II"/>
    <property type="evidence" value="ECO:0000318"/>
    <property type="project" value="GO_Central"/>
</dbReference>
<dbReference type="EnsemblPlants" id="KRH41503">
    <property type="protein sequence ID" value="KRH41503"/>
    <property type="gene ID" value="GLYMA_08G033900"/>
</dbReference>
<dbReference type="Pfam" id="PF00319">
    <property type="entry name" value="SRF-TF"/>
    <property type="match status" value="1"/>
</dbReference>
<dbReference type="PaxDb" id="3847-GLYMA08G03793.1"/>
<dbReference type="OrthoDB" id="1898716at2759"/>
<dbReference type="PROSITE" id="PS50066">
    <property type="entry name" value="MADS_BOX_2"/>
    <property type="match status" value="1"/>
</dbReference>
<dbReference type="GO" id="GO:0005634">
    <property type="term" value="C:nucleus"/>
    <property type="evidence" value="ECO:0007669"/>
    <property type="project" value="UniProtKB-SubCell"/>
</dbReference>
<dbReference type="GO" id="GO:0000978">
    <property type="term" value="F:RNA polymerase II cis-regulatory region sequence-specific DNA binding"/>
    <property type="evidence" value="ECO:0000318"/>
    <property type="project" value="GO_Central"/>
</dbReference>
<dbReference type="FunFam" id="3.40.1810.10:FF:000006">
    <property type="entry name" value="Agamous-like MADS-box protein AGL62"/>
    <property type="match status" value="1"/>
</dbReference>
<dbReference type="AlphaFoldDB" id="K7L4Q5"/>
<keyword evidence="2" id="KW-0805">Transcription regulation</keyword>
<dbReference type="Proteomes" id="UP000008827">
    <property type="component" value="Chromosome 8"/>
</dbReference>
<keyword evidence="4" id="KW-0804">Transcription</keyword>
<dbReference type="PRINTS" id="PR00404">
    <property type="entry name" value="MADSDOMAIN"/>
</dbReference>
<dbReference type="Gramene" id="KRH41503">
    <property type="protein sequence ID" value="KRH41503"/>
    <property type="gene ID" value="GLYMA_08G033900"/>
</dbReference>
<dbReference type="InParanoid" id="K7L4Q5"/>
<reference evidence="8" key="2">
    <citation type="submission" date="2018-02" db="UniProtKB">
        <authorList>
            <consortium name="EnsemblPlants"/>
        </authorList>
    </citation>
    <scope>IDENTIFICATION</scope>
    <source>
        <strain evidence="8">Williams 82</strain>
    </source>
</reference>
<dbReference type="SMART" id="SM00432">
    <property type="entry name" value="MADS"/>
    <property type="match status" value="1"/>
</dbReference>
<feature type="domain" description="MADS-box" evidence="6">
    <location>
        <begin position="1"/>
        <end position="61"/>
    </location>
</feature>
<keyword evidence="3" id="KW-0238">DNA-binding</keyword>
<comment type="subcellular location">
    <subcellularLocation>
        <location evidence="1">Nucleus</location>
    </subcellularLocation>
</comment>
<dbReference type="FunCoup" id="K7L4Q5">
    <property type="interactions" value="89"/>
</dbReference>
<evidence type="ECO:0000256" key="4">
    <source>
        <dbReference type="ARBA" id="ARBA00023163"/>
    </source>
</evidence>
<evidence type="ECO:0000313" key="8">
    <source>
        <dbReference type="EnsemblPlants" id="KRH41503"/>
    </source>
</evidence>
<reference evidence="7 8" key="1">
    <citation type="journal article" date="2010" name="Nature">
        <title>Genome sequence of the palaeopolyploid soybean.</title>
        <authorList>
            <person name="Schmutz J."/>
            <person name="Cannon S.B."/>
            <person name="Schlueter J."/>
            <person name="Ma J."/>
            <person name="Mitros T."/>
            <person name="Nelson W."/>
            <person name="Hyten D.L."/>
            <person name="Song Q."/>
            <person name="Thelen J.J."/>
            <person name="Cheng J."/>
            <person name="Xu D."/>
            <person name="Hellsten U."/>
            <person name="May G.D."/>
            <person name="Yu Y."/>
            <person name="Sakurai T."/>
            <person name="Umezawa T."/>
            <person name="Bhattacharyya M.K."/>
            <person name="Sandhu D."/>
            <person name="Valliyodan B."/>
            <person name="Lindquist E."/>
            <person name="Peto M."/>
            <person name="Grant D."/>
            <person name="Shu S."/>
            <person name="Goodstein D."/>
            <person name="Barry K."/>
            <person name="Futrell-Griggs M."/>
            <person name="Abernathy B."/>
            <person name="Du J."/>
            <person name="Tian Z."/>
            <person name="Zhu L."/>
            <person name="Gill N."/>
            <person name="Joshi T."/>
            <person name="Libault M."/>
            <person name="Sethuraman A."/>
            <person name="Zhang X.-C."/>
            <person name="Shinozaki K."/>
            <person name="Nguyen H.T."/>
            <person name="Wing R.A."/>
            <person name="Cregan P."/>
            <person name="Specht J."/>
            <person name="Grimwood J."/>
            <person name="Rokhsar D."/>
            <person name="Stacey G."/>
            <person name="Shoemaker R.C."/>
            <person name="Jackson S.A."/>
        </authorList>
    </citation>
    <scope>NUCLEOTIDE SEQUENCE [LARGE SCALE GENOMIC DNA]</scope>
    <source>
        <strain evidence="8">cv. Williams 82</strain>
        <tissue evidence="7">Callus</tissue>
    </source>
</reference>
<accession>K7L4Q5</accession>
<evidence type="ECO:0000313" key="7">
    <source>
        <dbReference type="EMBL" id="KRH41503.1"/>
    </source>
</evidence>
<reference evidence="7" key="3">
    <citation type="submission" date="2018-07" db="EMBL/GenBank/DDBJ databases">
        <title>WGS assembly of Glycine max.</title>
        <authorList>
            <person name="Schmutz J."/>
            <person name="Cannon S."/>
            <person name="Schlueter J."/>
            <person name="Ma J."/>
            <person name="Mitros T."/>
            <person name="Nelson W."/>
            <person name="Hyten D."/>
            <person name="Song Q."/>
            <person name="Thelen J."/>
            <person name="Cheng J."/>
            <person name="Xu D."/>
            <person name="Hellsten U."/>
            <person name="May G."/>
            <person name="Yu Y."/>
            <person name="Sakurai T."/>
            <person name="Umezawa T."/>
            <person name="Bhattacharyya M."/>
            <person name="Sandhu D."/>
            <person name="Valliyodan B."/>
            <person name="Lindquist E."/>
            <person name="Peto M."/>
            <person name="Grant D."/>
            <person name="Shu S."/>
            <person name="Goodstein D."/>
            <person name="Barry K."/>
            <person name="Futrell-Griggs M."/>
            <person name="Abernathy B."/>
            <person name="Du J."/>
            <person name="Tian Z."/>
            <person name="Zhu L."/>
            <person name="Gill N."/>
            <person name="Joshi T."/>
            <person name="Libault M."/>
            <person name="Sethuraman A."/>
            <person name="Zhang X."/>
            <person name="Shinozaki K."/>
            <person name="Nguyen H."/>
            <person name="Wing R."/>
            <person name="Cregan P."/>
            <person name="Specht J."/>
            <person name="Grimwood J."/>
            <person name="Rokhsar D."/>
            <person name="Stacey G."/>
            <person name="Shoemaker R."/>
            <person name="Jackson S."/>
        </authorList>
    </citation>
    <scope>NUCLEOTIDE SEQUENCE</scope>
    <source>
        <tissue evidence="7">Callus</tissue>
    </source>
</reference>
<keyword evidence="9" id="KW-1185">Reference proteome</keyword>
<dbReference type="InterPro" id="IPR036879">
    <property type="entry name" value="TF_MADSbox_sf"/>
</dbReference>
<dbReference type="STRING" id="3847.K7L4Q5"/>
<protein>
    <recommendedName>
        <fullName evidence="6">MADS-box domain-containing protein</fullName>
    </recommendedName>
</protein>
<dbReference type="PANTHER" id="PTHR11945:SF229">
    <property type="entry name" value="AGAMOUS-LIKE 55-RELATED"/>
    <property type="match status" value="1"/>
</dbReference>
<organism evidence="8">
    <name type="scientific">Glycine max</name>
    <name type="common">Soybean</name>
    <name type="synonym">Glycine hispida</name>
    <dbReference type="NCBI Taxonomy" id="3847"/>
    <lineage>
        <taxon>Eukaryota</taxon>
        <taxon>Viridiplantae</taxon>
        <taxon>Streptophyta</taxon>
        <taxon>Embryophyta</taxon>
        <taxon>Tracheophyta</taxon>
        <taxon>Spermatophyta</taxon>
        <taxon>Magnoliopsida</taxon>
        <taxon>eudicotyledons</taxon>
        <taxon>Gunneridae</taxon>
        <taxon>Pentapetalae</taxon>
        <taxon>rosids</taxon>
        <taxon>fabids</taxon>
        <taxon>Fabales</taxon>
        <taxon>Fabaceae</taxon>
        <taxon>Papilionoideae</taxon>
        <taxon>50 kb inversion clade</taxon>
        <taxon>NPAAA clade</taxon>
        <taxon>indigoferoid/millettioid clade</taxon>
        <taxon>Phaseoleae</taxon>
        <taxon>Glycine</taxon>
        <taxon>Glycine subgen. Soja</taxon>
    </lineage>
</organism>
<dbReference type="GO" id="GO:0046983">
    <property type="term" value="F:protein dimerization activity"/>
    <property type="evidence" value="ECO:0007669"/>
    <property type="project" value="InterPro"/>
</dbReference>
<name>K7L4Q5_SOYBN</name>